<dbReference type="SUPFAM" id="SSF47095">
    <property type="entry name" value="HMG-box"/>
    <property type="match status" value="5"/>
</dbReference>
<proteinExistence type="predicted"/>
<evidence type="ECO:0000313" key="4">
    <source>
        <dbReference type="Proteomes" id="UP000887566"/>
    </source>
</evidence>
<keyword evidence="1" id="KW-0238">DNA-binding</keyword>
<name>A0A914WXK9_9BILA</name>
<evidence type="ECO:0000256" key="1">
    <source>
        <dbReference type="PROSITE-ProRule" id="PRU00267"/>
    </source>
</evidence>
<dbReference type="InterPro" id="IPR009071">
    <property type="entry name" value="HMG_box_dom"/>
</dbReference>
<dbReference type="SMART" id="SM00398">
    <property type="entry name" value="HMG"/>
    <property type="match status" value="3"/>
</dbReference>
<evidence type="ECO:0000256" key="2">
    <source>
        <dbReference type="SAM" id="MobiDB-lite"/>
    </source>
</evidence>
<dbReference type="PROSITE" id="PS50118">
    <property type="entry name" value="HMG_BOX_2"/>
    <property type="match status" value="1"/>
</dbReference>
<accession>A0A914WXK9</accession>
<dbReference type="WBParaSite" id="PSAMB.scaffold579size46630.g7131.t1">
    <property type="protein sequence ID" value="PSAMB.scaffold579size46630.g7131.t1"/>
    <property type="gene ID" value="PSAMB.scaffold579size46630.g7131"/>
</dbReference>
<evidence type="ECO:0000313" key="5">
    <source>
        <dbReference type="WBParaSite" id="PSAMB.scaffold579size46630.g7131.t1"/>
    </source>
</evidence>
<organism evidence="4 5">
    <name type="scientific">Plectus sambesii</name>
    <dbReference type="NCBI Taxonomy" id="2011161"/>
    <lineage>
        <taxon>Eukaryota</taxon>
        <taxon>Metazoa</taxon>
        <taxon>Ecdysozoa</taxon>
        <taxon>Nematoda</taxon>
        <taxon>Chromadorea</taxon>
        <taxon>Plectida</taxon>
        <taxon>Plectina</taxon>
        <taxon>Plectoidea</taxon>
        <taxon>Plectidae</taxon>
        <taxon>Plectus</taxon>
    </lineage>
</organism>
<dbReference type="InterPro" id="IPR036910">
    <property type="entry name" value="HMG_box_dom_sf"/>
</dbReference>
<dbReference type="Proteomes" id="UP000887566">
    <property type="component" value="Unplaced"/>
</dbReference>
<reference evidence="5" key="1">
    <citation type="submission" date="2022-11" db="UniProtKB">
        <authorList>
            <consortium name="WormBaseParasite"/>
        </authorList>
    </citation>
    <scope>IDENTIFICATION</scope>
</reference>
<feature type="domain" description="HMG box" evidence="3">
    <location>
        <begin position="257"/>
        <end position="318"/>
    </location>
</feature>
<feature type="DNA-binding region" description="HMG box" evidence="1">
    <location>
        <begin position="257"/>
        <end position="318"/>
    </location>
</feature>
<keyword evidence="4" id="KW-1185">Reference proteome</keyword>
<evidence type="ECO:0000259" key="3">
    <source>
        <dbReference type="PROSITE" id="PS50118"/>
    </source>
</evidence>
<dbReference type="GO" id="GO:0005634">
    <property type="term" value="C:nucleus"/>
    <property type="evidence" value="ECO:0007669"/>
    <property type="project" value="UniProtKB-UniRule"/>
</dbReference>
<keyword evidence="1" id="KW-0539">Nucleus</keyword>
<dbReference type="AlphaFoldDB" id="A0A914WXK9"/>
<feature type="region of interest" description="Disordered" evidence="2">
    <location>
        <begin position="238"/>
        <end position="261"/>
    </location>
</feature>
<dbReference type="GO" id="GO:0003677">
    <property type="term" value="F:DNA binding"/>
    <property type="evidence" value="ECO:0007669"/>
    <property type="project" value="UniProtKB-UniRule"/>
</dbReference>
<protein>
    <submittedName>
        <fullName evidence="5">HMG box domain-containing protein</fullName>
    </submittedName>
</protein>
<dbReference type="Gene3D" id="1.10.30.10">
    <property type="entry name" value="High mobility group box domain"/>
    <property type="match status" value="2"/>
</dbReference>
<sequence>MFAIISTCRCVFLRKTINVNLRQLNLSLSRLQLCSSTFVERNCHNEPSSSTSFAESKFKKRRPYLSAFACFLKEYDSKENDNPGTPLYLWQHMTADEKSIYEAKAKAFNDLNKVTENLPQRLNVKKRKSAVNVIRSGRSEFSFNRLKNFDRKLVEEYNMPKRPLRPIWRFAAVSGNRLPKSQLSALYDRLPDEEKENYSNAYSAELTVFQEHLKEWKAKMIADGNEHILRRISGRWPKATKSSKDDWNELASQHGRPKHPGSVLTLFRSDLSAESSAMLSRQEFRRRWDQLDPEKKTEYSERLRKKTDEYRAKLRQWRDSMLASGNDEIVHALSRCKTGTRANQWLPETRRSITCFKLADEHKMPKYPVGPFKKFIETLGKKMPVSEKSVLYRKLPEEQRKQYYDAFREELEAYRKNLRDWKSRMIAEGHEDVLKKLKPKGVVEQFIKASKIEKYRAAYKADYGVYREQFAKWKAGMLADASEETLEKLDIRPPSRHKTAGRKKSLLSGKPKFPLYPFHRFLLDSGVTPEAEHREEQLYMWRSLKPSQKEKYQNEFRSERTVYDEKLREWNAEKTAEGK</sequence>